<reference evidence="2 3" key="1">
    <citation type="journal article" date="2019" name="Commun. Biol.">
        <title>The bagworm genome reveals a unique fibroin gene that provides high tensile strength.</title>
        <authorList>
            <person name="Kono N."/>
            <person name="Nakamura H."/>
            <person name="Ohtoshi R."/>
            <person name="Tomita M."/>
            <person name="Numata K."/>
            <person name="Arakawa K."/>
        </authorList>
    </citation>
    <scope>NUCLEOTIDE SEQUENCE [LARGE SCALE GENOMIC DNA]</scope>
</reference>
<protein>
    <submittedName>
        <fullName evidence="2">Uncharacterized protein</fullName>
    </submittedName>
</protein>
<accession>A0A4C1T988</accession>
<keyword evidence="3" id="KW-1185">Reference proteome</keyword>
<gene>
    <name evidence="2" type="ORF">EVAR_77547_1</name>
</gene>
<evidence type="ECO:0000313" key="3">
    <source>
        <dbReference type="Proteomes" id="UP000299102"/>
    </source>
</evidence>
<evidence type="ECO:0000313" key="2">
    <source>
        <dbReference type="EMBL" id="GBP10130.1"/>
    </source>
</evidence>
<organism evidence="2 3">
    <name type="scientific">Eumeta variegata</name>
    <name type="common">Bagworm moth</name>
    <name type="synonym">Eumeta japonica</name>
    <dbReference type="NCBI Taxonomy" id="151549"/>
    <lineage>
        <taxon>Eukaryota</taxon>
        <taxon>Metazoa</taxon>
        <taxon>Ecdysozoa</taxon>
        <taxon>Arthropoda</taxon>
        <taxon>Hexapoda</taxon>
        <taxon>Insecta</taxon>
        <taxon>Pterygota</taxon>
        <taxon>Neoptera</taxon>
        <taxon>Endopterygota</taxon>
        <taxon>Lepidoptera</taxon>
        <taxon>Glossata</taxon>
        <taxon>Ditrysia</taxon>
        <taxon>Tineoidea</taxon>
        <taxon>Psychidae</taxon>
        <taxon>Oiketicinae</taxon>
        <taxon>Eumeta</taxon>
    </lineage>
</organism>
<proteinExistence type="predicted"/>
<feature type="region of interest" description="Disordered" evidence="1">
    <location>
        <begin position="1"/>
        <end position="22"/>
    </location>
</feature>
<dbReference type="Proteomes" id="UP000299102">
    <property type="component" value="Unassembled WGS sequence"/>
</dbReference>
<dbReference type="EMBL" id="BGZK01000039">
    <property type="protein sequence ID" value="GBP10130.1"/>
    <property type="molecule type" value="Genomic_DNA"/>
</dbReference>
<sequence length="209" mass="24180">MCDDRRKRYKKKKPHPGDRVPPTERLRCARVYARRLRYYWRPPAINNIQIKYTIRAPPPADLCFNSHTIYEQPVRDTVAVQKPLQKGIILHSTCENETSAVGVRAVEKLEYTKGVITPSQWARPANVSRAVRWIALHAENEENKKSQYMCCPRSKPSMEINLFTPSTRGFEVRAVSARAGRRHCATSAIYACSHTSDERRQVLLQNIRY</sequence>
<dbReference type="AlphaFoldDB" id="A0A4C1T988"/>
<evidence type="ECO:0000256" key="1">
    <source>
        <dbReference type="SAM" id="MobiDB-lite"/>
    </source>
</evidence>
<comment type="caution">
    <text evidence="2">The sequence shown here is derived from an EMBL/GenBank/DDBJ whole genome shotgun (WGS) entry which is preliminary data.</text>
</comment>
<name>A0A4C1T988_EUMVA</name>